<dbReference type="AlphaFoldDB" id="A0A9Q3ZFT5"/>
<dbReference type="EMBL" id="JAJSBI010000056">
    <property type="protein sequence ID" value="MCD9881040.1"/>
    <property type="molecule type" value="Genomic_DNA"/>
</dbReference>
<name>A0A9Q3ZFT5_9ACTN</name>
<dbReference type="RefSeq" id="WP_232655977.1">
    <property type="nucleotide sequence ID" value="NZ_JAJSBI010000056.1"/>
</dbReference>
<keyword evidence="3" id="KW-1185">Reference proteome</keyword>
<sequence length="289" mass="32686">MPSGIHRAVEAWARTLLDGGPRSEPRSRHTTWAYLGEIQPVLLEWSSRYDHLREVTREDILTARDAVTGKQRESRIVALRSLFRHAKKNGQIFRNPTIRIRVPRQTGGALQALVQADIDEAIATTITPDIRLIIALAAVHAARPQMIRTMQLDDVDVGNRRITVGGHVRPLDDLTHRAVLDWLDHRRDRWPNTANPHLLITQKTAVEFGPAGKLWTTRATRNLTATLERLRSTGNSKKRSATAPTRSISHWSSASTRRPPSATRPQHARFWENPPSRHRSETHSTCSTD</sequence>
<dbReference type="Proteomes" id="UP001108029">
    <property type="component" value="Unassembled WGS sequence"/>
</dbReference>
<proteinExistence type="predicted"/>
<reference evidence="2" key="1">
    <citation type="submission" date="2021-12" db="EMBL/GenBank/DDBJ databases">
        <authorList>
            <person name="Lee J.-H."/>
            <person name="Kim S.-B."/>
        </authorList>
    </citation>
    <scope>NUCLEOTIDE SEQUENCE</scope>
    <source>
        <strain evidence="2">NR30</strain>
    </source>
</reference>
<dbReference type="GO" id="GO:0003677">
    <property type="term" value="F:DNA binding"/>
    <property type="evidence" value="ECO:0007669"/>
    <property type="project" value="InterPro"/>
</dbReference>
<evidence type="ECO:0000313" key="3">
    <source>
        <dbReference type="Proteomes" id="UP001108029"/>
    </source>
</evidence>
<feature type="region of interest" description="Disordered" evidence="1">
    <location>
        <begin position="230"/>
        <end position="289"/>
    </location>
</feature>
<accession>A0A9Q3ZFT5</accession>
<evidence type="ECO:0000313" key="2">
    <source>
        <dbReference type="EMBL" id="MCD9881040.1"/>
    </source>
</evidence>
<evidence type="ECO:0008006" key="4">
    <source>
        <dbReference type="Google" id="ProtNLM"/>
    </source>
</evidence>
<dbReference type="SUPFAM" id="SSF56349">
    <property type="entry name" value="DNA breaking-rejoining enzymes"/>
    <property type="match status" value="1"/>
</dbReference>
<comment type="caution">
    <text evidence="2">The sequence shown here is derived from an EMBL/GenBank/DDBJ whole genome shotgun (WGS) entry which is preliminary data.</text>
</comment>
<gene>
    <name evidence="2" type="ORF">LJ657_47495</name>
</gene>
<dbReference type="InterPro" id="IPR011010">
    <property type="entry name" value="DNA_brk_join_enz"/>
</dbReference>
<evidence type="ECO:0000256" key="1">
    <source>
        <dbReference type="SAM" id="MobiDB-lite"/>
    </source>
</evidence>
<protein>
    <recommendedName>
        <fullName evidence="4">Phage integrase family protein</fullName>
    </recommendedName>
</protein>
<feature type="compositionally biased region" description="Polar residues" evidence="1">
    <location>
        <begin position="242"/>
        <end position="258"/>
    </location>
</feature>
<organism evidence="2 3">
    <name type="scientific">Streptomyces guryensis</name>
    <dbReference type="NCBI Taxonomy" id="2886947"/>
    <lineage>
        <taxon>Bacteria</taxon>
        <taxon>Bacillati</taxon>
        <taxon>Actinomycetota</taxon>
        <taxon>Actinomycetes</taxon>
        <taxon>Kitasatosporales</taxon>
        <taxon>Streptomycetaceae</taxon>
        <taxon>Streptomyces</taxon>
    </lineage>
</organism>